<dbReference type="InterPro" id="IPR056909">
    <property type="entry name" value="SU10_portal"/>
</dbReference>
<sequence length="648" mass="73005">MDKKLKESEILEFLKEDLKAATPLHNEAVGKVKEWRKQYKGEPYGNEQDGKSKIVSRDIRRADEWQHAAIKDPFVSGPDIVSMSPVTFEDKPLAEQNEVVLNYQFTRQFNRYKFITDVAKLYNQDGTIIVKTSWEYEDKVEKVKIPVTEVNPFTGEIVVVGEKLIDDITVIVNKPSAQVCRLEDIYVDPTCLGDLDKAQFVIHEYETDLSTLRKAKKYKNLEKVAKKLSQGISDTSFDPNDDTGFVFRDVARKKVVVREYWGNFDVDNDGVAEPVVFSWVEDTIIQARENPLPDKKIPFILVGNGVEPFGIYGEGSAELIGDNQKLSTSIKRGVIDNMANSNNGQVGIPIDAFPDRLNRKRFLNGQRFEFRGNKGNFYQGSYNQLPSSVFHMLDLINNDSESLSGSKSFAGGITGTGLGSTATSARGALDAASVRQLDIIRNISENLIKKLIRKWMAYNSEFLSPEEVTRITNKPFVPYKDLDVEGAIDVHIEVSTAEDMSSKASQIAYVFQTAAQFVDEGVRNMAIAEFFRLNRLPDLAEAIKNYEPTPDPVQQKIKELELLKLEAEIRERNSRTSENEVDKRVKETAAQLNIAKTQSLKSDADLKDLEFTDRASGIQFEERMLEKDHDRDSAILKQGPSLANSLGL</sequence>
<proteinExistence type="predicted"/>
<evidence type="ECO:0000313" key="3">
    <source>
        <dbReference type="Proteomes" id="UP000297890"/>
    </source>
</evidence>
<dbReference type="Proteomes" id="UP000297890">
    <property type="component" value="Unassembled WGS sequence"/>
</dbReference>
<name>A0A4Z0F5M8_9GAMM</name>
<reference evidence="2 3" key="1">
    <citation type="journal article" date="2019" name="ISME J.">
        <title>Candidatus Macondimonas diazotrophica, a novel gammaproteobacterial genus dominating crude-oil-contaminated coastal sediments.</title>
        <authorList>
            <person name="Karthikeyan S."/>
            <person name="Konstantinidis K."/>
        </authorList>
    </citation>
    <scope>NUCLEOTIDE SEQUENCE [LARGE SCALE GENOMIC DNA]</scope>
    <source>
        <strain evidence="2 3">KTK01</strain>
    </source>
</reference>
<evidence type="ECO:0000256" key="1">
    <source>
        <dbReference type="SAM" id="MobiDB-lite"/>
    </source>
</evidence>
<dbReference type="RefSeq" id="WP_135282747.1">
    <property type="nucleotide sequence ID" value="NZ_SRIO01000022.1"/>
</dbReference>
<dbReference type="Pfam" id="PF23899">
    <property type="entry name" value="SU10_portal"/>
    <property type="match status" value="1"/>
</dbReference>
<dbReference type="OrthoDB" id="7053178at2"/>
<gene>
    <name evidence="2" type="ORF">E4680_12460</name>
</gene>
<feature type="region of interest" description="Disordered" evidence="1">
    <location>
        <begin position="624"/>
        <end position="648"/>
    </location>
</feature>
<evidence type="ECO:0000313" key="2">
    <source>
        <dbReference type="EMBL" id="TFZ81486.1"/>
    </source>
</evidence>
<evidence type="ECO:0008006" key="4">
    <source>
        <dbReference type="Google" id="ProtNLM"/>
    </source>
</evidence>
<dbReference type="EMBL" id="SRIO01000022">
    <property type="protein sequence ID" value="TFZ81486.1"/>
    <property type="molecule type" value="Genomic_DNA"/>
</dbReference>
<organism evidence="2 3">
    <name type="scientific">Candidatus Macondimonas diazotrophica</name>
    <dbReference type="NCBI Taxonomy" id="2305248"/>
    <lineage>
        <taxon>Bacteria</taxon>
        <taxon>Pseudomonadati</taxon>
        <taxon>Pseudomonadota</taxon>
        <taxon>Gammaproteobacteria</taxon>
        <taxon>Chromatiales</taxon>
        <taxon>Ectothiorhodospiraceae</taxon>
        <taxon>Candidatus Macondimonas</taxon>
    </lineage>
</organism>
<dbReference type="AlphaFoldDB" id="A0A4Z0F5M8"/>
<feature type="compositionally biased region" description="Basic and acidic residues" evidence="1">
    <location>
        <begin position="624"/>
        <end position="634"/>
    </location>
</feature>
<comment type="caution">
    <text evidence="2">The sequence shown here is derived from an EMBL/GenBank/DDBJ whole genome shotgun (WGS) entry which is preliminary data.</text>
</comment>
<keyword evidence="3" id="KW-1185">Reference proteome</keyword>
<accession>A0A4Z0F5M8</accession>
<protein>
    <recommendedName>
        <fullName evidence="4">Portal protein</fullName>
    </recommendedName>
</protein>